<evidence type="ECO:0000259" key="4">
    <source>
        <dbReference type="PROSITE" id="PS50013"/>
    </source>
</evidence>
<dbReference type="SMART" id="SM00298">
    <property type="entry name" value="CHROMO"/>
    <property type="match status" value="2"/>
</dbReference>
<organism evidence="5 6">
    <name type="scientific">Strongyloides papillosus</name>
    <name type="common">Intestinal threadworm</name>
    <dbReference type="NCBI Taxonomy" id="174720"/>
    <lineage>
        <taxon>Eukaryota</taxon>
        <taxon>Metazoa</taxon>
        <taxon>Ecdysozoa</taxon>
        <taxon>Nematoda</taxon>
        <taxon>Chromadorea</taxon>
        <taxon>Rhabditida</taxon>
        <taxon>Tylenchina</taxon>
        <taxon>Panagrolaimomorpha</taxon>
        <taxon>Strongyloidoidea</taxon>
        <taxon>Strongyloididae</taxon>
        <taxon>Strongyloides</taxon>
    </lineage>
</organism>
<dbReference type="GO" id="GO:0005634">
    <property type="term" value="C:nucleus"/>
    <property type="evidence" value="ECO:0007669"/>
    <property type="project" value="UniProtKB-SubCell"/>
</dbReference>
<feature type="domain" description="Chromo" evidence="4">
    <location>
        <begin position="26"/>
        <end position="63"/>
    </location>
</feature>
<dbReference type="InterPro" id="IPR023780">
    <property type="entry name" value="Chromo_domain"/>
</dbReference>
<name>A0A0N5BEX4_STREA</name>
<reference evidence="6" key="1">
    <citation type="submission" date="2017-02" db="UniProtKB">
        <authorList>
            <consortium name="WormBaseParasite"/>
        </authorList>
    </citation>
    <scope>IDENTIFICATION</scope>
</reference>
<dbReference type="InterPro" id="IPR000953">
    <property type="entry name" value="Chromo/chromo_shadow_dom"/>
</dbReference>
<dbReference type="CDD" id="cd00024">
    <property type="entry name" value="CD_CSD"/>
    <property type="match status" value="2"/>
</dbReference>
<dbReference type="Pfam" id="PF00385">
    <property type="entry name" value="Chromo"/>
    <property type="match status" value="2"/>
</dbReference>
<dbReference type="PANTHER" id="PTHR22812">
    <property type="entry name" value="CHROMOBOX PROTEIN"/>
    <property type="match status" value="1"/>
</dbReference>
<proteinExistence type="predicted"/>
<feature type="region of interest" description="Disordered" evidence="3">
    <location>
        <begin position="90"/>
        <end position="125"/>
    </location>
</feature>
<dbReference type="SUPFAM" id="SSF54160">
    <property type="entry name" value="Chromo domain-like"/>
    <property type="match status" value="2"/>
</dbReference>
<dbReference type="Gene3D" id="2.40.50.40">
    <property type="match status" value="2"/>
</dbReference>
<evidence type="ECO:0000313" key="6">
    <source>
        <dbReference type="WBParaSite" id="SPAL_0000454400.1"/>
    </source>
</evidence>
<dbReference type="Proteomes" id="UP000046392">
    <property type="component" value="Unplaced"/>
</dbReference>
<keyword evidence="2" id="KW-0539">Nucleus</keyword>
<dbReference type="AlphaFoldDB" id="A0A0N5BEX4"/>
<sequence>MKYFSKCKKWGNPIKKAPKEQKEKNFFIDETVGRKVVDGTTYYRIKWLGYPDDAQCTWEPSENSHREYIKYFEENYTPVGESTDGSTFFIKKANKPSGGRKRKAFSKKAGESRNSSESSENEDEENIIERIVDSREINGEKIYKIRWKNRPSDDDTWQTIRTLGDPSIVQEYEKLKLVKLDELKTTGNSDEPSEEEERGFLRRLMKEVRKGVRYRDEEVVGVIDKHFNSDNEKFYLFLLKNKRIVYVHPEDVPENIKEECMYADMKRLLINENAIHRVRT</sequence>
<protein>
    <submittedName>
        <fullName evidence="6">Chromo domain-containing protein</fullName>
    </submittedName>
</protein>
<comment type="subcellular location">
    <subcellularLocation>
        <location evidence="1">Nucleus</location>
    </subcellularLocation>
</comment>
<evidence type="ECO:0000256" key="1">
    <source>
        <dbReference type="ARBA" id="ARBA00004123"/>
    </source>
</evidence>
<evidence type="ECO:0000256" key="3">
    <source>
        <dbReference type="SAM" id="MobiDB-lite"/>
    </source>
</evidence>
<dbReference type="PROSITE" id="PS50013">
    <property type="entry name" value="CHROMO_2"/>
    <property type="match status" value="2"/>
</dbReference>
<dbReference type="WBParaSite" id="SPAL_0000454400.1">
    <property type="protein sequence ID" value="SPAL_0000454400.1"/>
    <property type="gene ID" value="SPAL_0000454400"/>
</dbReference>
<accession>A0A0N5BEX4</accession>
<dbReference type="InterPro" id="IPR051219">
    <property type="entry name" value="Heterochromatin_chromo-domain"/>
</dbReference>
<feature type="domain" description="Chromo" evidence="4">
    <location>
        <begin position="126"/>
        <end position="184"/>
    </location>
</feature>
<evidence type="ECO:0000256" key="2">
    <source>
        <dbReference type="ARBA" id="ARBA00023242"/>
    </source>
</evidence>
<dbReference type="InterPro" id="IPR016197">
    <property type="entry name" value="Chromo-like_dom_sf"/>
</dbReference>
<dbReference type="STRING" id="174720.A0A0N5BEX4"/>
<keyword evidence="5" id="KW-1185">Reference proteome</keyword>
<evidence type="ECO:0000313" key="5">
    <source>
        <dbReference type="Proteomes" id="UP000046392"/>
    </source>
</evidence>
<feature type="compositionally biased region" description="Basic residues" evidence="3">
    <location>
        <begin position="92"/>
        <end position="106"/>
    </location>
</feature>